<keyword evidence="9" id="KW-0732">Signal</keyword>
<reference evidence="11 12" key="1">
    <citation type="submission" date="2020-08" db="EMBL/GenBank/DDBJ databases">
        <title>Genomic Encyclopedia of Type Strains, Phase III (KMG-III): the genomes of soil and plant-associated and newly described type strains.</title>
        <authorList>
            <person name="Whitman W."/>
        </authorList>
    </citation>
    <scope>NUCLEOTIDE SEQUENCE [LARGE SCALE GENOMIC DNA]</scope>
    <source>
        <strain evidence="11 12">CECT 8799</strain>
    </source>
</reference>
<dbReference type="PROSITE" id="PS50022">
    <property type="entry name" value="FA58C_3"/>
    <property type="match status" value="1"/>
</dbReference>
<dbReference type="InterPro" id="IPR006710">
    <property type="entry name" value="Glyco_hydro_43"/>
</dbReference>
<feature type="domain" description="F5/8 type C" evidence="10">
    <location>
        <begin position="333"/>
        <end position="468"/>
    </location>
</feature>
<dbReference type="SUPFAM" id="SSF75005">
    <property type="entry name" value="Arabinanase/levansucrase/invertase"/>
    <property type="match status" value="1"/>
</dbReference>
<evidence type="ECO:0000256" key="9">
    <source>
        <dbReference type="SAM" id="SignalP"/>
    </source>
</evidence>
<sequence>MSMLRSLSLIVALVAPACATTAESENAGPNPPGRWDAPSTGNPFVPGYWADPTIIVHDDTFYIYVTTDGPGWGANELTVWHSKDFKNWKNTVLNWPGRDDNFTNVWAPDVIEGADGRFYMYISINHEIWAGVADHPLGPWRNALDEDKPFIALDFDPEVHHIDANAYIDDDGQAYLYWGSGWEWERGPGYVGSLADDMVSFTKPPRRTHPPHFFEGPYMLKRDGRYFLMYSDGKVSEPSYKIRYSYSKSPTGPWTEPEQSPILVTSADRTVFGPGHHSVLQWKGDYYLVYHRDANPFMGMAHRQLCIDRLVFNKDNLIERVVPTHRGAFPQVTDEQQPANLAFGAKVTASSAAENYEAEGLVDENYGTRWSAAESDESPSLTIDLGEVKTTRRIEIFPEYATKYYKYKVETSSDGERWKGYSDSGTTALRGMPWVHEKSTDARYVRVSLFPGKDVDAPRQSLWEVKVY</sequence>
<evidence type="ECO:0000313" key="12">
    <source>
        <dbReference type="Proteomes" id="UP000535937"/>
    </source>
</evidence>
<evidence type="ECO:0000256" key="6">
    <source>
        <dbReference type="PIRSR" id="PIRSR606710-1"/>
    </source>
</evidence>
<evidence type="ECO:0000313" key="11">
    <source>
        <dbReference type="EMBL" id="MBB3061202.1"/>
    </source>
</evidence>
<evidence type="ECO:0000256" key="8">
    <source>
        <dbReference type="RuleBase" id="RU361187"/>
    </source>
</evidence>
<proteinExistence type="inferred from homology"/>
<dbReference type="InterPro" id="IPR000421">
    <property type="entry name" value="FA58C"/>
</dbReference>
<keyword evidence="5 8" id="KW-0326">Glycosidase</keyword>
<dbReference type="AlphaFoldDB" id="A0A7W4WBG0"/>
<name>A0A7W4WBG0_9GAMM</name>
<keyword evidence="3 8" id="KW-0378">Hydrolase</keyword>
<accession>A0A7W4WBG0</accession>
<dbReference type="Gene3D" id="2.115.10.20">
    <property type="entry name" value="Glycosyl hydrolase domain, family 43"/>
    <property type="match status" value="1"/>
</dbReference>
<dbReference type="Pfam" id="PF04616">
    <property type="entry name" value="Glyco_hydro_43"/>
    <property type="match status" value="1"/>
</dbReference>
<evidence type="ECO:0000256" key="4">
    <source>
        <dbReference type="ARBA" id="ARBA00023277"/>
    </source>
</evidence>
<evidence type="ECO:0000256" key="5">
    <source>
        <dbReference type="ARBA" id="ARBA00023295"/>
    </source>
</evidence>
<feature type="active site" description="Proton acceptor" evidence="6">
    <location>
        <position position="51"/>
    </location>
</feature>
<dbReference type="Proteomes" id="UP000535937">
    <property type="component" value="Unassembled WGS sequence"/>
</dbReference>
<dbReference type="SUPFAM" id="SSF49785">
    <property type="entry name" value="Galactose-binding domain-like"/>
    <property type="match status" value="1"/>
</dbReference>
<protein>
    <submittedName>
        <fullName evidence="11">Beta-xylosidase</fullName>
    </submittedName>
</protein>
<dbReference type="RefSeq" id="WP_183459370.1">
    <property type="nucleotide sequence ID" value="NZ_JACHWZ010000008.1"/>
</dbReference>
<feature type="signal peptide" evidence="9">
    <location>
        <begin position="1"/>
        <end position="19"/>
    </location>
</feature>
<keyword evidence="2" id="KW-0624">Polysaccharide degradation</keyword>
<evidence type="ECO:0000256" key="3">
    <source>
        <dbReference type="ARBA" id="ARBA00022801"/>
    </source>
</evidence>
<evidence type="ECO:0000256" key="1">
    <source>
        <dbReference type="ARBA" id="ARBA00009865"/>
    </source>
</evidence>
<dbReference type="CDD" id="cd18608">
    <property type="entry name" value="GH43_F5-8_typeC-like"/>
    <property type="match status" value="1"/>
</dbReference>
<comment type="similarity">
    <text evidence="1 8">Belongs to the glycosyl hydrolase 43 family.</text>
</comment>
<comment type="caution">
    <text evidence="11">The sequence shown here is derived from an EMBL/GenBank/DDBJ whole genome shotgun (WGS) entry which is preliminary data.</text>
</comment>
<dbReference type="InterPro" id="IPR008979">
    <property type="entry name" value="Galactose-bd-like_sf"/>
</dbReference>
<evidence type="ECO:0000259" key="10">
    <source>
        <dbReference type="PROSITE" id="PS50022"/>
    </source>
</evidence>
<feature type="site" description="Important for catalytic activity, responsible for pKa modulation of the active site Glu and correct orientation of both the proton donor and substrate" evidence="7">
    <location>
        <position position="163"/>
    </location>
</feature>
<dbReference type="GO" id="GO:0045493">
    <property type="term" value="P:xylan catabolic process"/>
    <property type="evidence" value="ECO:0007669"/>
    <property type="project" value="UniProtKB-KW"/>
</dbReference>
<keyword evidence="12" id="KW-1185">Reference proteome</keyword>
<gene>
    <name evidence="11" type="ORF">FHS09_002035</name>
</gene>
<organism evidence="11 12">
    <name type="scientific">Microbulbifer rhizosphaerae</name>
    <dbReference type="NCBI Taxonomy" id="1562603"/>
    <lineage>
        <taxon>Bacteria</taxon>
        <taxon>Pseudomonadati</taxon>
        <taxon>Pseudomonadota</taxon>
        <taxon>Gammaproteobacteria</taxon>
        <taxon>Cellvibrionales</taxon>
        <taxon>Microbulbiferaceae</taxon>
        <taxon>Microbulbifer</taxon>
    </lineage>
</organism>
<dbReference type="PANTHER" id="PTHR43772">
    <property type="entry name" value="ENDO-1,4-BETA-XYLANASE"/>
    <property type="match status" value="1"/>
</dbReference>
<feature type="active site" description="Proton donor" evidence="6">
    <location>
        <position position="215"/>
    </location>
</feature>
<feature type="chain" id="PRO_5031522962" evidence="9">
    <location>
        <begin position="20"/>
        <end position="468"/>
    </location>
</feature>
<dbReference type="InterPro" id="IPR052176">
    <property type="entry name" value="Glycosyl_Hydrlase_43_Enz"/>
</dbReference>
<evidence type="ECO:0000256" key="2">
    <source>
        <dbReference type="ARBA" id="ARBA00022651"/>
    </source>
</evidence>
<dbReference type="EMBL" id="JACHWZ010000008">
    <property type="protein sequence ID" value="MBB3061202.1"/>
    <property type="molecule type" value="Genomic_DNA"/>
</dbReference>
<dbReference type="GO" id="GO:0004553">
    <property type="term" value="F:hydrolase activity, hydrolyzing O-glycosyl compounds"/>
    <property type="evidence" value="ECO:0007669"/>
    <property type="project" value="InterPro"/>
</dbReference>
<keyword evidence="2" id="KW-0858">Xylan degradation</keyword>
<dbReference type="InterPro" id="IPR023296">
    <property type="entry name" value="Glyco_hydro_beta-prop_sf"/>
</dbReference>
<keyword evidence="4" id="KW-0119">Carbohydrate metabolism</keyword>
<evidence type="ECO:0000256" key="7">
    <source>
        <dbReference type="PIRSR" id="PIRSR606710-2"/>
    </source>
</evidence>
<dbReference type="Gene3D" id="2.60.120.260">
    <property type="entry name" value="Galactose-binding domain-like"/>
    <property type="match status" value="1"/>
</dbReference>
<dbReference type="PANTHER" id="PTHR43772:SF2">
    <property type="entry name" value="PUTATIVE (AFU_ORTHOLOGUE AFUA_2G04480)-RELATED"/>
    <property type="match status" value="1"/>
</dbReference>
<dbReference type="Pfam" id="PF00754">
    <property type="entry name" value="F5_F8_type_C"/>
    <property type="match status" value="1"/>
</dbReference>